<dbReference type="InterPro" id="IPR040442">
    <property type="entry name" value="Pyrv_kinase-like_dom_sf"/>
</dbReference>
<feature type="domain" description="HpcH/HpaI aldolase/citrate lyase" evidence="4">
    <location>
        <begin position="28"/>
        <end position="237"/>
    </location>
</feature>
<accession>A0ABY5W6L9</accession>
<dbReference type="EMBL" id="CP073720">
    <property type="protein sequence ID" value="UWP85532.1"/>
    <property type="molecule type" value="Genomic_DNA"/>
</dbReference>
<reference evidence="5" key="1">
    <citation type="submission" date="2021-04" db="EMBL/GenBank/DDBJ databases">
        <authorList>
            <person name="Hartkoorn R.C."/>
            <person name="Beaudoing E."/>
            <person name="Hot D."/>
        </authorList>
    </citation>
    <scope>NUCLEOTIDE SEQUENCE</scope>
    <source>
        <strain evidence="5">NRRL B-16292</strain>
    </source>
</reference>
<name>A0ABY5W6L9_9ACTN</name>
<evidence type="ECO:0000259" key="4">
    <source>
        <dbReference type="Pfam" id="PF03328"/>
    </source>
</evidence>
<dbReference type="PANTHER" id="PTHR30502">
    <property type="entry name" value="2-KETO-3-DEOXY-L-RHAMNONATE ALDOLASE"/>
    <property type="match status" value="1"/>
</dbReference>
<sequence>MRDNRLLGSLRAGEASIGTLMTIPDLLVAEVMGTAGVDFLVVDTEHSPMTTEQLHGVLTALYPTESTVLVRVPAHGDVYIKQALDLGAEGVIVPSVSTAAECRAAVASARYAPVGSRGFGPRRASRLHGDRADYLARANGQIAVLAMIETGEAVEAIEEILATGGLDGIMVGPFDLAVSLGHLGDPEHPAVEEAIQKVLLACQGSGVPFGIFSNSLAATQKWVSRGALLTTIGSDLQYLDAGIARTKADLAAVKSASRKES</sequence>
<evidence type="ECO:0000256" key="2">
    <source>
        <dbReference type="ARBA" id="ARBA00022723"/>
    </source>
</evidence>
<dbReference type="RefSeq" id="WP_259863659.1">
    <property type="nucleotide sequence ID" value="NZ_BAAAST010000014.1"/>
</dbReference>
<protein>
    <submittedName>
        <fullName evidence="5">Aldolase/citrate lyase family protein</fullName>
    </submittedName>
</protein>
<comment type="similarity">
    <text evidence="1">Belongs to the HpcH/HpaI aldolase family.</text>
</comment>
<keyword evidence="3 5" id="KW-0456">Lyase</keyword>
<dbReference type="InterPro" id="IPR015813">
    <property type="entry name" value="Pyrv/PenolPyrv_kinase-like_dom"/>
</dbReference>
<dbReference type="InterPro" id="IPR050251">
    <property type="entry name" value="HpcH-HpaI_aldolase"/>
</dbReference>
<dbReference type="GO" id="GO:0016829">
    <property type="term" value="F:lyase activity"/>
    <property type="evidence" value="ECO:0007669"/>
    <property type="project" value="UniProtKB-KW"/>
</dbReference>
<organism evidence="5 6">
    <name type="scientific">Dactylosporangium fulvum</name>
    <dbReference type="NCBI Taxonomy" id="53359"/>
    <lineage>
        <taxon>Bacteria</taxon>
        <taxon>Bacillati</taxon>
        <taxon>Actinomycetota</taxon>
        <taxon>Actinomycetes</taxon>
        <taxon>Micromonosporales</taxon>
        <taxon>Micromonosporaceae</taxon>
        <taxon>Dactylosporangium</taxon>
    </lineage>
</organism>
<dbReference type="SUPFAM" id="SSF51621">
    <property type="entry name" value="Phosphoenolpyruvate/pyruvate domain"/>
    <property type="match status" value="1"/>
</dbReference>
<dbReference type="PANTHER" id="PTHR30502:SF0">
    <property type="entry name" value="PHOSPHOENOLPYRUVATE CARBOXYLASE FAMILY PROTEIN"/>
    <property type="match status" value="1"/>
</dbReference>
<evidence type="ECO:0000256" key="3">
    <source>
        <dbReference type="ARBA" id="ARBA00023239"/>
    </source>
</evidence>
<dbReference type="Proteomes" id="UP001059617">
    <property type="component" value="Chromosome"/>
</dbReference>
<evidence type="ECO:0000256" key="1">
    <source>
        <dbReference type="ARBA" id="ARBA00005568"/>
    </source>
</evidence>
<evidence type="ECO:0000313" key="5">
    <source>
        <dbReference type="EMBL" id="UWP85532.1"/>
    </source>
</evidence>
<reference evidence="5" key="2">
    <citation type="submission" date="2022-09" db="EMBL/GenBank/DDBJ databases">
        <title>Biosynthetic gene clusters of Dactylosporangioum fulvum.</title>
        <authorList>
            <person name="Caradec T."/>
        </authorList>
    </citation>
    <scope>NUCLEOTIDE SEQUENCE</scope>
    <source>
        <strain evidence="5">NRRL B-16292</strain>
    </source>
</reference>
<dbReference type="InterPro" id="IPR005000">
    <property type="entry name" value="Aldolase/citrate-lyase_domain"/>
</dbReference>
<dbReference type="Pfam" id="PF03328">
    <property type="entry name" value="HpcH_HpaI"/>
    <property type="match status" value="1"/>
</dbReference>
<evidence type="ECO:0000313" key="6">
    <source>
        <dbReference type="Proteomes" id="UP001059617"/>
    </source>
</evidence>
<proteinExistence type="inferred from homology"/>
<keyword evidence="2" id="KW-0479">Metal-binding</keyword>
<gene>
    <name evidence="5" type="ORF">Dfulv_15330</name>
</gene>
<dbReference type="Gene3D" id="3.20.20.60">
    <property type="entry name" value="Phosphoenolpyruvate-binding domains"/>
    <property type="match status" value="1"/>
</dbReference>
<keyword evidence="6" id="KW-1185">Reference proteome</keyword>